<proteinExistence type="predicted"/>
<comment type="caution">
    <text evidence="1">The sequence shown here is derived from an EMBL/GenBank/DDBJ whole genome shotgun (WGS) entry which is preliminary data.</text>
</comment>
<dbReference type="PANTHER" id="PTHR31138">
    <property type="entry name" value="CHROMOSOME 19, WHOLE GENOME SHOTGUN SEQUENCE"/>
    <property type="match status" value="1"/>
</dbReference>
<accession>A0A0L0UYL6</accession>
<reference evidence="2" key="1">
    <citation type="submission" date="2014-03" db="EMBL/GenBank/DDBJ databases">
        <title>The Genome Sequence of Puccinia striiformis f. sp. tritici PST-78.</title>
        <authorList>
            <consortium name="The Broad Institute Genome Sequencing Platform"/>
            <person name="Cuomo C."/>
            <person name="Hulbert S."/>
            <person name="Chen X."/>
            <person name="Walker B."/>
            <person name="Young S.K."/>
            <person name="Zeng Q."/>
            <person name="Gargeya S."/>
            <person name="Fitzgerald M."/>
            <person name="Haas B."/>
            <person name="Abouelleil A."/>
            <person name="Alvarado L."/>
            <person name="Arachchi H.M."/>
            <person name="Berlin A.M."/>
            <person name="Chapman S.B."/>
            <person name="Goldberg J."/>
            <person name="Griggs A."/>
            <person name="Gujja S."/>
            <person name="Hansen M."/>
            <person name="Howarth C."/>
            <person name="Imamovic A."/>
            <person name="Larimer J."/>
            <person name="McCowan C."/>
            <person name="Montmayeur A."/>
            <person name="Murphy C."/>
            <person name="Neiman D."/>
            <person name="Pearson M."/>
            <person name="Priest M."/>
            <person name="Roberts A."/>
            <person name="Saif S."/>
            <person name="Shea T."/>
            <person name="Sisk P."/>
            <person name="Sykes S."/>
            <person name="Wortman J."/>
            <person name="Nusbaum C."/>
            <person name="Birren B."/>
        </authorList>
    </citation>
    <scope>NUCLEOTIDE SEQUENCE [LARGE SCALE GENOMIC DNA]</scope>
    <source>
        <strain evidence="2">race PST-78</strain>
    </source>
</reference>
<dbReference type="AlphaFoldDB" id="A0A0L0UYL6"/>
<name>A0A0L0UYL6_9BASI</name>
<dbReference type="STRING" id="1165861.A0A0L0UYL6"/>
<gene>
    <name evidence="1" type="ORF">PSTG_14495</name>
</gene>
<evidence type="ECO:0000313" key="2">
    <source>
        <dbReference type="Proteomes" id="UP000054564"/>
    </source>
</evidence>
<keyword evidence="2" id="KW-1185">Reference proteome</keyword>
<evidence type="ECO:0000313" key="1">
    <source>
        <dbReference type="EMBL" id="KNE92115.1"/>
    </source>
</evidence>
<sequence>MSPGKGQFSLSFLFRAITGLASHKLPTQAQLSKIITAILDSPIFSTSPDSNHQQPELIRSIAHFLVVFKELTDTKNSKNQIQRLIDALVVNKQQPQLKLPSLPSNLALPSSSSPTIFLKKLILTSAEIPQDIHEFVEEALDLVRELFSPADQDKTQDIQQTVDRLVSKLIKLVVHLRKNMGHLLKEDFESLKGSLANDFQGFELNDEFRQIIGLVGECIDGFCAQGDTNNPSSYWDSLTTPYHQLVEVFTEHKDELLEPFKKVQAVIVDLFDNFEDRLYSPQLYESLRVAVKEFQKASQLIAQPMGEILQALENIRLRIVVEDSSWREVYQAFQKVSTELLGSTLANSKDAAQHVTGRVAKAAFDTLVEYLIPRLLLLINEIPSPRIEYVSPTIDAVFDPASFTSTSGFLPSSIISTTVQRFEISQRATGVKAGRIRGPNTLSVRPGTYQKITIIGLRVLSKNIGFYFHKKVNQDKSLVAQKLDFTNFEDEGKIDIFLGMGDEDGLSLDVELDWNYHHHLDRSSEVSRRARRVPSVENPDGLFLIKSFRVDLKGFGLFPHDTNHPLFNWILKPGLEPYLHSKLTESLQEYLLDQFTSLNELLGKMRIRWEEVANSGRSSMWEKVWEVVQVMVSRTEEEEPETITRINGTGFELEAEDGSYTIRIGIGHKMLPGNGIGGPNGFKDRLATIANDAGEAIDRRVAEIGNGIAQATLDVEQPGWQSNVFDL</sequence>
<dbReference type="Proteomes" id="UP000054564">
    <property type="component" value="Unassembled WGS sequence"/>
</dbReference>
<dbReference type="PANTHER" id="PTHR31138:SF1">
    <property type="entry name" value="PDZ DOMAIN-CONTAINING PROTEIN"/>
    <property type="match status" value="1"/>
</dbReference>
<dbReference type="OrthoDB" id="5407957at2759"/>
<organism evidence="1 2">
    <name type="scientific">Puccinia striiformis f. sp. tritici PST-78</name>
    <dbReference type="NCBI Taxonomy" id="1165861"/>
    <lineage>
        <taxon>Eukaryota</taxon>
        <taxon>Fungi</taxon>
        <taxon>Dikarya</taxon>
        <taxon>Basidiomycota</taxon>
        <taxon>Pucciniomycotina</taxon>
        <taxon>Pucciniomycetes</taxon>
        <taxon>Pucciniales</taxon>
        <taxon>Pucciniaceae</taxon>
        <taxon>Puccinia</taxon>
    </lineage>
</organism>
<dbReference type="EMBL" id="AJIL01000175">
    <property type="protein sequence ID" value="KNE92115.1"/>
    <property type="molecule type" value="Genomic_DNA"/>
</dbReference>
<protein>
    <submittedName>
        <fullName evidence="1">Uncharacterized protein</fullName>
    </submittedName>
</protein>